<organism evidence="1 2">
    <name type="scientific">Actinomadura luzonensis</name>
    <dbReference type="NCBI Taxonomy" id="2805427"/>
    <lineage>
        <taxon>Bacteria</taxon>
        <taxon>Bacillati</taxon>
        <taxon>Actinomycetota</taxon>
        <taxon>Actinomycetes</taxon>
        <taxon>Streptosporangiales</taxon>
        <taxon>Thermomonosporaceae</taxon>
        <taxon>Actinomadura</taxon>
    </lineage>
</organism>
<evidence type="ECO:0000313" key="2">
    <source>
        <dbReference type="Proteomes" id="UP001317259"/>
    </source>
</evidence>
<comment type="caution">
    <text evidence="1">The sequence shown here is derived from an EMBL/GenBank/DDBJ whole genome shotgun (WGS) entry which is preliminary data.</text>
</comment>
<accession>A0ABT0G7N5</accession>
<dbReference type="InterPro" id="IPR058347">
    <property type="entry name" value="DUF8034"/>
</dbReference>
<dbReference type="EMBL" id="JAKRKC020000002">
    <property type="protein sequence ID" value="MCK2220245.1"/>
    <property type="molecule type" value="Genomic_DNA"/>
</dbReference>
<dbReference type="InterPro" id="IPR008928">
    <property type="entry name" value="6-hairpin_glycosidase_sf"/>
</dbReference>
<sequence length="642" mass="70553">MAKVTASVPVLDPPAWALAQRALLDLLDEGRRLFSSRYTEPDGSLRYTGRLSSRDGADDFFEPFFNWPQLYLLGGADDLLEVCARHWHGVTAQMTALGMFADEFEIGYDWFHQGESLLFTYFLTAADPAAWTERARRFADLYLDPAKGNYDPGRRIIKAPHNGSRGAREGVADSPAYPWTEAEAAQYGYPLDWLLPPGTPVPPLAEDPRLGAEMQRRLGRGDAVGNLSVAGLVANAYLATGEERYAAWLRDYVGAWRRRAEDNGGIVPDNVGPDGVVGSLLDGRWYGGHYGWSWPHGLYSIGQAAAAGALSAALATGDDGYLGFVRSTLDAVIERGVKLPFDECDSANQGRWRAHLGPDVAVPTLLVPYRHSDKGWFDHNPIQTSVPLALWHHTGAPEDRARLDTLRAAAGYDWATVRPFRDKEEAGHEEPWYAYLRGDNPDYPERILAAAHAQARRRVALLLANAGRDLPEEDIHLWQNVNPVVTEALVQLMWGGPQVIYNGGLQQARVRYFDARRRRPGVPDQVAALVSAIEPEATVVTLVNLSATEDRTIVVQGGAFGEHEIVTATATGLDPAAPAWTGRHTEYVHHEPAVAAAEHPVGGPHLTVELPAGTTVTLTLRLRLRARRPSYRAPWEVSESSI</sequence>
<protein>
    <submittedName>
        <fullName evidence="1">Uncharacterized protein</fullName>
    </submittedName>
</protein>
<reference evidence="1 2" key="1">
    <citation type="submission" date="2022-04" db="EMBL/GenBank/DDBJ databases">
        <title>Genome draft of Actinomadura sp. ATCC 31491.</title>
        <authorList>
            <person name="Shi X."/>
            <person name="Du Y."/>
        </authorList>
    </citation>
    <scope>NUCLEOTIDE SEQUENCE [LARGE SCALE GENOMIC DNA]</scope>
    <source>
        <strain evidence="1 2">ATCC 31491</strain>
    </source>
</reference>
<dbReference type="Pfam" id="PF26099">
    <property type="entry name" value="DUF8034"/>
    <property type="match status" value="1"/>
</dbReference>
<dbReference type="SUPFAM" id="SSF48208">
    <property type="entry name" value="Six-hairpin glycosidases"/>
    <property type="match status" value="1"/>
</dbReference>
<keyword evidence="2" id="KW-1185">Reference proteome</keyword>
<name>A0ABT0G7N5_9ACTN</name>
<proteinExistence type="predicted"/>
<dbReference type="RefSeq" id="WP_242382862.1">
    <property type="nucleotide sequence ID" value="NZ_JAKRKC020000002.1"/>
</dbReference>
<evidence type="ECO:0000313" key="1">
    <source>
        <dbReference type="EMBL" id="MCK2220245.1"/>
    </source>
</evidence>
<dbReference type="Proteomes" id="UP001317259">
    <property type="component" value="Unassembled WGS sequence"/>
</dbReference>
<gene>
    <name evidence="1" type="ORF">MF672_041570</name>
</gene>